<protein>
    <submittedName>
        <fullName evidence="2">DUF2127 domain-containing protein</fullName>
    </submittedName>
</protein>
<evidence type="ECO:0000256" key="1">
    <source>
        <dbReference type="SAM" id="Phobius"/>
    </source>
</evidence>
<dbReference type="Proteomes" id="UP000279673">
    <property type="component" value="Unassembled WGS sequence"/>
</dbReference>
<sequence length="175" mass="19111">MCSPTGAWTEPMRARLGRVLHAAFEASLLAKGLFAAAETLSGLVLLVLHQGALVALAQRLTAHELSEDASDFLANALLHAAQRFSVEAQSFYALYFLSHGGLKLIVVVLLARGVLWAYPGAIVLLSAFILYQLHLWSLDHSVVLLALTGLDLVVIALTWEEWRRRRGVSFAPPRS</sequence>
<dbReference type="InterPro" id="IPR014591">
    <property type="entry name" value="UCP034455"/>
</dbReference>
<evidence type="ECO:0000313" key="3">
    <source>
        <dbReference type="Proteomes" id="UP000279673"/>
    </source>
</evidence>
<keyword evidence="1" id="KW-0472">Membrane</keyword>
<dbReference type="InterPro" id="IPR021125">
    <property type="entry name" value="DUF2127"/>
</dbReference>
<evidence type="ECO:0000313" key="2">
    <source>
        <dbReference type="EMBL" id="RLL64280.1"/>
    </source>
</evidence>
<feature type="transmembrane region" description="Helical" evidence="1">
    <location>
        <begin position="115"/>
        <end position="134"/>
    </location>
</feature>
<dbReference type="AlphaFoldDB" id="A0A421BMK1"/>
<keyword evidence="1" id="KW-0812">Transmembrane</keyword>
<accession>A0A421BMK1</accession>
<proteinExistence type="predicted"/>
<dbReference type="EMBL" id="RCHI01000011">
    <property type="protein sequence ID" value="RLL64280.1"/>
    <property type="molecule type" value="Genomic_DNA"/>
</dbReference>
<feature type="transmembrane region" description="Helical" evidence="1">
    <location>
        <begin position="140"/>
        <end position="159"/>
    </location>
</feature>
<keyword evidence="3" id="KW-1185">Reference proteome</keyword>
<comment type="caution">
    <text evidence="2">The sequence shown here is derived from an EMBL/GenBank/DDBJ whole genome shotgun (WGS) entry which is preliminary data.</text>
</comment>
<dbReference type="PIRSF" id="PIRSF034455">
    <property type="entry name" value="UCP034455"/>
    <property type="match status" value="1"/>
</dbReference>
<keyword evidence="1" id="KW-1133">Transmembrane helix</keyword>
<organism evidence="2 3">
    <name type="scientific">Paenirhodobacter hankyongi</name>
    <dbReference type="NCBI Taxonomy" id="2294033"/>
    <lineage>
        <taxon>Bacteria</taxon>
        <taxon>Pseudomonadati</taxon>
        <taxon>Pseudomonadota</taxon>
        <taxon>Alphaproteobacteria</taxon>
        <taxon>Rhodobacterales</taxon>
        <taxon>Rhodobacter group</taxon>
        <taxon>Paenirhodobacter</taxon>
    </lineage>
</organism>
<gene>
    <name evidence="2" type="ORF">DYS74_12110</name>
</gene>
<dbReference type="Pfam" id="PF09900">
    <property type="entry name" value="DUF2127"/>
    <property type="match status" value="1"/>
</dbReference>
<name>A0A421BMK1_9RHOB</name>
<reference evidence="2 3" key="1">
    <citation type="submission" date="2018-10" db="EMBL/GenBank/DDBJ databases">
        <title>Rhodobacter sp . BO-81.</title>
        <authorList>
            <person name="Im W.T."/>
        </authorList>
    </citation>
    <scope>NUCLEOTIDE SEQUENCE [LARGE SCALE GENOMIC DNA]</scope>
    <source>
        <strain evidence="2 3">BO-81</strain>
    </source>
</reference>